<gene>
    <name evidence="10" type="ORF">BJ989_000146</name>
</gene>
<evidence type="ECO:0000256" key="2">
    <source>
        <dbReference type="ARBA" id="ARBA00022448"/>
    </source>
</evidence>
<proteinExistence type="inferred from homology"/>
<organism evidence="10 11">
    <name type="scientific">Nocardioides perillae</name>
    <dbReference type="NCBI Taxonomy" id="1119534"/>
    <lineage>
        <taxon>Bacteria</taxon>
        <taxon>Bacillati</taxon>
        <taxon>Actinomycetota</taxon>
        <taxon>Actinomycetes</taxon>
        <taxon>Propionibacteriales</taxon>
        <taxon>Nocardioidaceae</taxon>
        <taxon>Nocardioides</taxon>
    </lineage>
</organism>
<feature type="transmembrane region" description="Helical" evidence="8">
    <location>
        <begin position="99"/>
        <end position="119"/>
    </location>
</feature>
<keyword evidence="2 8" id="KW-0813">Transport</keyword>
<feature type="transmembrane region" description="Helical" evidence="8">
    <location>
        <begin position="380"/>
        <end position="405"/>
    </location>
</feature>
<dbReference type="InterPro" id="IPR000515">
    <property type="entry name" value="MetI-like"/>
</dbReference>
<evidence type="ECO:0000259" key="9">
    <source>
        <dbReference type="PROSITE" id="PS50928"/>
    </source>
</evidence>
<comment type="caution">
    <text evidence="10">The sequence shown here is derived from an EMBL/GenBank/DDBJ whole genome shotgun (WGS) entry which is preliminary data.</text>
</comment>
<evidence type="ECO:0000313" key="11">
    <source>
        <dbReference type="Proteomes" id="UP000544110"/>
    </source>
</evidence>
<dbReference type="Gene3D" id="1.10.3720.10">
    <property type="entry name" value="MetI-like"/>
    <property type="match status" value="2"/>
</dbReference>
<keyword evidence="5 8" id="KW-0812">Transmembrane</keyword>
<evidence type="ECO:0000313" key="10">
    <source>
        <dbReference type="EMBL" id="NYG53842.1"/>
    </source>
</evidence>
<name>A0A7Y9RNX2_9ACTN</name>
<dbReference type="Proteomes" id="UP000544110">
    <property type="component" value="Unassembled WGS sequence"/>
</dbReference>
<feature type="transmembrane region" description="Helical" evidence="8">
    <location>
        <begin position="194"/>
        <end position="218"/>
    </location>
</feature>
<evidence type="ECO:0000256" key="3">
    <source>
        <dbReference type="ARBA" id="ARBA00022475"/>
    </source>
</evidence>
<keyword evidence="7 8" id="KW-0472">Membrane</keyword>
<feature type="domain" description="ABC transmembrane type-1" evidence="9">
    <location>
        <begin position="64"/>
        <end position="259"/>
    </location>
</feature>
<feature type="domain" description="ABC transmembrane type-1" evidence="9">
    <location>
        <begin position="341"/>
        <end position="539"/>
    </location>
</feature>
<dbReference type="Pfam" id="PF00528">
    <property type="entry name" value="BPD_transp_1"/>
    <property type="match status" value="2"/>
</dbReference>
<dbReference type="CDD" id="cd06261">
    <property type="entry name" value="TM_PBP2"/>
    <property type="match status" value="2"/>
</dbReference>
<evidence type="ECO:0000256" key="8">
    <source>
        <dbReference type="RuleBase" id="RU363032"/>
    </source>
</evidence>
<dbReference type="PANTHER" id="PTHR43357">
    <property type="entry name" value="INNER MEMBRANE ABC TRANSPORTER PERMEASE PROTEIN YDCV"/>
    <property type="match status" value="1"/>
</dbReference>
<comment type="similarity">
    <text evidence="8">Belongs to the binding-protein-dependent transport system permease family.</text>
</comment>
<keyword evidence="11" id="KW-1185">Reference proteome</keyword>
<evidence type="ECO:0000256" key="5">
    <source>
        <dbReference type="ARBA" id="ARBA00022692"/>
    </source>
</evidence>
<keyword evidence="3" id="KW-1003">Cell membrane</keyword>
<dbReference type="GO" id="GO:0055085">
    <property type="term" value="P:transmembrane transport"/>
    <property type="evidence" value="ECO:0007669"/>
    <property type="project" value="InterPro"/>
</dbReference>
<dbReference type="RefSeq" id="WP_343048964.1">
    <property type="nucleotide sequence ID" value="NZ_JACCAC010000001.1"/>
</dbReference>
<feature type="transmembrane region" description="Helical" evidence="8">
    <location>
        <begin position="351"/>
        <end position="368"/>
    </location>
</feature>
<dbReference type="PROSITE" id="PS50928">
    <property type="entry name" value="ABC_TM1"/>
    <property type="match status" value="2"/>
</dbReference>
<evidence type="ECO:0000256" key="6">
    <source>
        <dbReference type="ARBA" id="ARBA00022989"/>
    </source>
</evidence>
<dbReference type="EMBL" id="JACCAC010000001">
    <property type="protein sequence ID" value="NYG53842.1"/>
    <property type="molecule type" value="Genomic_DNA"/>
</dbReference>
<sequence>MTGQGAAGRLLGLAALAVVPVAVLGVFFLLPVAGMLDRGFRPDGAWDLGGVLDVLARPRTRRVLWFTLWSAAAGTALALALGLPAAYALHRLRFPGVRALRAGVLVPFVLPTVVVGVAFRQLLGEAGPLGGLGLDGTPVAIVAALAFFNVSVVVRAVGAAWEGLDPRPAEAAAALGATPWQVLRTVTLPALRPAVVAAGSVVFLFCATAFGVVLTLGGLRYATVETEVYLLTTNLLDLQAAAALSVLQLLVVSVLLVLAQRLRSGVPASGQRQLARPRRPRPADAPALVVTGLVVVLVAGPLATLLAGSLRADGAWTLRHYRALGSVEATPALLVPVTEALATSLRTAVDATWMALSLGLLVAVLVTRRSRSRAERRVRAGLDALFVLPLGVSAVTLGFGFLITLDRPPLDLRDSPLLVPLAQALVALPLVVRTVAPVLAAVDDRQRQAAATLGAAPWRALLVVDLPVVRRPVLAAAGFAFAVSLGEFGATSFLAREESPTLPVVVFRLLGSPGEGNLGAALAGSVVLAATVAVVVLAVERLRVPSVGAF</sequence>
<feature type="transmembrane region" description="Helical" evidence="8">
    <location>
        <begin position="473"/>
        <end position="495"/>
    </location>
</feature>
<dbReference type="AlphaFoldDB" id="A0A7Y9RNX2"/>
<comment type="subcellular location">
    <subcellularLocation>
        <location evidence="1">Cell inner membrane</location>
        <topology evidence="1">Multi-pass membrane protein</topology>
    </subcellularLocation>
    <subcellularLocation>
        <location evidence="8">Cell membrane</location>
        <topology evidence="8">Multi-pass membrane protein</topology>
    </subcellularLocation>
</comment>
<feature type="transmembrane region" description="Helical" evidence="8">
    <location>
        <begin position="12"/>
        <end position="33"/>
    </location>
</feature>
<evidence type="ECO:0000256" key="4">
    <source>
        <dbReference type="ARBA" id="ARBA00022519"/>
    </source>
</evidence>
<feature type="transmembrane region" description="Helical" evidence="8">
    <location>
        <begin position="63"/>
        <end position="87"/>
    </location>
</feature>
<feature type="transmembrane region" description="Helical" evidence="8">
    <location>
        <begin position="417"/>
        <end position="442"/>
    </location>
</feature>
<evidence type="ECO:0000256" key="7">
    <source>
        <dbReference type="ARBA" id="ARBA00023136"/>
    </source>
</evidence>
<keyword evidence="6 8" id="KW-1133">Transmembrane helix</keyword>
<reference evidence="10 11" key="1">
    <citation type="submission" date="2020-07" db="EMBL/GenBank/DDBJ databases">
        <title>Sequencing the genomes of 1000 actinobacteria strains.</title>
        <authorList>
            <person name="Klenk H.-P."/>
        </authorList>
    </citation>
    <scope>NUCLEOTIDE SEQUENCE [LARGE SCALE GENOMIC DNA]</scope>
    <source>
        <strain evidence="10 11">DSM 24552</strain>
    </source>
</reference>
<dbReference type="SUPFAM" id="SSF161098">
    <property type="entry name" value="MetI-like"/>
    <property type="match status" value="2"/>
</dbReference>
<dbReference type="PANTHER" id="PTHR43357:SF4">
    <property type="entry name" value="INNER MEMBRANE ABC TRANSPORTER PERMEASE PROTEIN YDCV"/>
    <property type="match status" value="1"/>
</dbReference>
<keyword evidence="4" id="KW-0997">Cell inner membrane</keyword>
<protein>
    <submittedName>
        <fullName evidence="10">Thiamine transport system permease protein</fullName>
    </submittedName>
</protein>
<feature type="transmembrane region" description="Helical" evidence="8">
    <location>
        <begin position="285"/>
        <end position="307"/>
    </location>
</feature>
<evidence type="ECO:0000256" key="1">
    <source>
        <dbReference type="ARBA" id="ARBA00004429"/>
    </source>
</evidence>
<feature type="transmembrane region" description="Helical" evidence="8">
    <location>
        <begin position="238"/>
        <end position="259"/>
    </location>
</feature>
<dbReference type="GO" id="GO:0005886">
    <property type="term" value="C:plasma membrane"/>
    <property type="evidence" value="ECO:0007669"/>
    <property type="project" value="UniProtKB-SubCell"/>
</dbReference>
<dbReference type="InterPro" id="IPR035906">
    <property type="entry name" value="MetI-like_sf"/>
</dbReference>
<feature type="transmembrane region" description="Helical" evidence="8">
    <location>
        <begin position="518"/>
        <end position="539"/>
    </location>
</feature>
<accession>A0A7Y9RNX2</accession>
<feature type="transmembrane region" description="Helical" evidence="8">
    <location>
        <begin position="139"/>
        <end position="158"/>
    </location>
</feature>